<protein>
    <submittedName>
        <fullName evidence="2">Competence protein ComK</fullName>
    </submittedName>
</protein>
<reference evidence="1 4" key="2">
    <citation type="submission" date="2019-07" db="EMBL/GenBank/DDBJ databases">
        <title>Whole genome shotgun sequence of Halolactibacillus halophilus NBRC 100868.</title>
        <authorList>
            <person name="Hosoyama A."/>
            <person name="Uohara A."/>
            <person name="Ohji S."/>
            <person name="Ichikawa N."/>
        </authorList>
    </citation>
    <scope>NUCLEOTIDE SEQUENCE [LARGE SCALE GENOMIC DNA]</scope>
    <source>
        <strain evidence="1 4">NBRC 100868</strain>
    </source>
</reference>
<dbReference type="RefSeq" id="WP_089833896.1">
    <property type="nucleotide sequence ID" value="NZ_BJWI01000064.1"/>
</dbReference>
<dbReference type="Proteomes" id="UP000321547">
    <property type="component" value="Unassembled WGS sequence"/>
</dbReference>
<evidence type="ECO:0000313" key="2">
    <source>
        <dbReference type="EMBL" id="SFP76027.1"/>
    </source>
</evidence>
<proteinExistence type="predicted"/>
<organism evidence="2 3">
    <name type="scientific">Halolactibacillus halophilus</name>
    <dbReference type="NCBI Taxonomy" id="306540"/>
    <lineage>
        <taxon>Bacteria</taxon>
        <taxon>Bacillati</taxon>
        <taxon>Bacillota</taxon>
        <taxon>Bacilli</taxon>
        <taxon>Bacillales</taxon>
        <taxon>Bacillaceae</taxon>
        <taxon>Halolactibacillus</taxon>
    </lineage>
</organism>
<sequence>MDFEKRITYQLSDTTMALIPTEVDGEWHTLVYDEKEPSTLLIKDSPHHLVNEACENYGEKMISRMDGAKILCDFSSKAPIAVSSIHSLFFFPNESPSSSSCSWFSHSHIRKILSGDFGGSKLLFRNGFELYVPTSKGVMNNQVFRTAQYRYILSEQLKKGQQKQVLENILKVFGAYKDTPYV</sequence>
<evidence type="ECO:0000313" key="3">
    <source>
        <dbReference type="Proteomes" id="UP000242243"/>
    </source>
</evidence>
<evidence type="ECO:0000313" key="1">
    <source>
        <dbReference type="EMBL" id="GEM02816.1"/>
    </source>
</evidence>
<dbReference type="Proteomes" id="UP000242243">
    <property type="component" value="Unassembled WGS sequence"/>
</dbReference>
<dbReference type="AlphaFoldDB" id="A0A1I5T016"/>
<dbReference type="GO" id="GO:0030420">
    <property type="term" value="P:establishment of competence for transformation"/>
    <property type="evidence" value="ECO:0007669"/>
    <property type="project" value="InterPro"/>
</dbReference>
<evidence type="ECO:0000313" key="4">
    <source>
        <dbReference type="Proteomes" id="UP000321547"/>
    </source>
</evidence>
<dbReference type="OrthoDB" id="2417337at2"/>
<dbReference type="EMBL" id="FOXC01000056">
    <property type="protein sequence ID" value="SFP76027.1"/>
    <property type="molecule type" value="Genomic_DNA"/>
</dbReference>
<reference evidence="2 3" key="1">
    <citation type="submission" date="2016-10" db="EMBL/GenBank/DDBJ databases">
        <authorList>
            <person name="de Groot N.N."/>
        </authorList>
    </citation>
    <scope>NUCLEOTIDE SEQUENCE [LARGE SCALE GENOMIC DNA]</scope>
    <source>
        <strain evidence="2 3">DSM 17073</strain>
    </source>
</reference>
<name>A0A1I5T016_9BACI</name>
<gene>
    <name evidence="1" type="ORF">HHA03_23480</name>
    <name evidence="2" type="ORF">SAMN05421839_1565</name>
</gene>
<dbReference type="Pfam" id="PF06338">
    <property type="entry name" value="ComK"/>
    <property type="match status" value="1"/>
</dbReference>
<keyword evidence="4" id="KW-1185">Reference proteome</keyword>
<accession>A0A1I5T016</accession>
<dbReference type="EMBL" id="BJWI01000064">
    <property type="protein sequence ID" value="GEM02816.1"/>
    <property type="molecule type" value="Genomic_DNA"/>
</dbReference>
<dbReference type="STRING" id="306540.SAMN05421839_1565"/>
<dbReference type="InterPro" id="IPR010461">
    <property type="entry name" value="ComK"/>
</dbReference>